<dbReference type="EMBL" id="BOVK01000007">
    <property type="protein sequence ID" value="GIQ67830.1"/>
    <property type="molecule type" value="Genomic_DNA"/>
</dbReference>
<evidence type="ECO:0000256" key="3">
    <source>
        <dbReference type="ARBA" id="ARBA00022475"/>
    </source>
</evidence>
<dbReference type="Proteomes" id="UP000677918">
    <property type="component" value="Unassembled WGS sequence"/>
</dbReference>
<dbReference type="PANTHER" id="PTHR43163">
    <property type="entry name" value="DIPEPTIDE TRANSPORT SYSTEM PERMEASE PROTEIN DPPB-RELATED"/>
    <property type="match status" value="1"/>
</dbReference>
<keyword evidence="5 7" id="KW-1133">Transmembrane helix</keyword>
<evidence type="ECO:0000256" key="6">
    <source>
        <dbReference type="ARBA" id="ARBA00023136"/>
    </source>
</evidence>
<dbReference type="InterPro" id="IPR045621">
    <property type="entry name" value="BPD_transp_1_N"/>
</dbReference>
<dbReference type="PROSITE" id="PS50928">
    <property type="entry name" value="ABC_TM1"/>
    <property type="match status" value="1"/>
</dbReference>
<feature type="transmembrane region" description="Helical" evidence="7">
    <location>
        <begin position="12"/>
        <end position="30"/>
    </location>
</feature>
<evidence type="ECO:0000256" key="2">
    <source>
        <dbReference type="ARBA" id="ARBA00022448"/>
    </source>
</evidence>
<dbReference type="InterPro" id="IPR035906">
    <property type="entry name" value="MetI-like_sf"/>
</dbReference>
<dbReference type="Pfam" id="PF00528">
    <property type="entry name" value="BPD_transp_1"/>
    <property type="match status" value="1"/>
</dbReference>
<dbReference type="InterPro" id="IPR000515">
    <property type="entry name" value="MetI-like"/>
</dbReference>
<evidence type="ECO:0000313" key="10">
    <source>
        <dbReference type="Proteomes" id="UP000677918"/>
    </source>
</evidence>
<proteinExistence type="inferred from homology"/>
<dbReference type="Pfam" id="PF19300">
    <property type="entry name" value="BPD_transp_1_N"/>
    <property type="match status" value="1"/>
</dbReference>
<reference evidence="9" key="1">
    <citation type="submission" date="2021-04" db="EMBL/GenBank/DDBJ databases">
        <title>Draft genome sequence of Xylanibacillus composti strain K13.</title>
        <authorList>
            <person name="Uke A."/>
            <person name="Chhe C."/>
            <person name="Baramee S."/>
            <person name="Kosugi A."/>
        </authorList>
    </citation>
    <scope>NUCLEOTIDE SEQUENCE</scope>
    <source>
        <strain evidence="9">K13</strain>
    </source>
</reference>
<feature type="transmembrane region" description="Helical" evidence="7">
    <location>
        <begin position="281"/>
        <end position="307"/>
    </location>
</feature>
<protein>
    <submittedName>
        <fullName evidence="9">Peptide ABC transporter permease</fullName>
    </submittedName>
</protein>
<organism evidence="9 10">
    <name type="scientific">Xylanibacillus composti</name>
    <dbReference type="NCBI Taxonomy" id="1572762"/>
    <lineage>
        <taxon>Bacteria</taxon>
        <taxon>Bacillati</taxon>
        <taxon>Bacillota</taxon>
        <taxon>Bacilli</taxon>
        <taxon>Bacillales</taxon>
        <taxon>Paenibacillaceae</taxon>
        <taxon>Xylanibacillus</taxon>
    </lineage>
</organism>
<dbReference type="GO" id="GO:0005886">
    <property type="term" value="C:plasma membrane"/>
    <property type="evidence" value="ECO:0007669"/>
    <property type="project" value="UniProtKB-SubCell"/>
</dbReference>
<dbReference type="SUPFAM" id="SSF161098">
    <property type="entry name" value="MetI-like"/>
    <property type="match status" value="1"/>
</dbReference>
<evidence type="ECO:0000256" key="5">
    <source>
        <dbReference type="ARBA" id="ARBA00022989"/>
    </source>
</evidence>
<name>A0A8J4M0H4_9BACL</name>
<comment type="similarity">
    <text evidence="7">Belongs to the binding-protein-dependent transport system permease family.</text>
</comment>
<gene>
    <name evidence="9" type="ORF">XYCOK13_06540</name>
</gene>
<evidence type="ECO:0000256" key="1">
    <source>
        <dbReference type="ARBA" id="ARBA00004651"/>
    </source>
</evidence>
<evidence type="ECO:0000256" key="4">
    <source>
        <dbReference type="ARBA" id="ARBA00022692"/>
    </source>
</evidence>
<evidence type="ECO:0000313" key="9">
    <source>
        <dbReference type="EMBL" id="GIQ67830.1"/>
    </source>
</evidence>
<feature type="domain" description="ABC transmembrane type-1" evidence="8">
    <location>
        <begin position="104"/>
        <end position="300"/>
    </location>
</feature>
<comment type="subcellular location">
    <subcellularLocation>
        <location evidence="1 7">Cell membrane</location>
        <topology evidence="1 7">Multi-pass membrane protein</topology>
    </subcellularLocation>
</comment>
<sequence>MPAVLLRKLSDAALTLFCATLVLFILIRLAPGDPAVLLLGQPAEVAGSQSQAYERKAEELRAQWGLDRPVFMQYAGWLGRLLQLDLGTSLYTGRQVSEELAERLPATLQLSLAALFIQVTLGIALGAVSALKAGAASDNLIRFACVALASTPAFVTGLFLLLLFAVSLGAYEISSEATWNRLWLPALTMGLASMPQFARMVRANMLAELGQTYVLAALSRGLSRRKVVAHACRNALLPLVTVVALSFAAFLGGAVVIESLFSWPGIGKYALDSILRKDYPVIQGYAFIMVAFVIVLHLCVDVLYAYLDPRLHHKRKRAAAGVEEHA</sequence>
<keyword evidence="4 7" id="KW-0812">Transmembrane</keyword>
<dbReference type="CDD" id="cd06261">
    <property type="entry name" value="TM_PBP2"/>
    <property type="match status" value="1"/>
</dbReference>
<dbReference type="Gene3D" id="1.10.3720.10">
    <property type="entry name" value="MetI-like"/>
    <property type="match status" value="1"/>
</dbReference>
<keyword evidence="10" id="KW-1185">Reference proteome</keyword>
<dbReference type="RefSeq" id="WP_213410479.1">
    <property type="nucleotide sequence ID" value="NZ_BOVK01000007.1"/>
</dbReference>
<keyword evidence="6 7" id="KW-0472">Membrane</keyword>
<keyword evidence="3" id="KW-1003">Cell membrane</keyword>
<evidence type="ECO:0000256" key="7">
    <source>
        <dbReference type="RuleBase" id="RU363032"/>
    </source>
</evidence>
<dbReference type="PANTHER" id="PTHR43163:SF6">
    <property type="entry name" value="DIPEPTIDE TRANSPORT SYSTEM PERMEASE PROTEIN DPPB-RELATED"/>
    <property type="match status" value="1"/>
</dbReference>
<accession>A0A8J4M0H4</accession>
<dbReference type="AlphaFoldDB" id="A0A8J4M0H4"/>
<dbReference type="GO" id="GO:0055085">
    <property type="term" value="P:transmembrane transport"/>
    <property type="evidence" value="ECO:0007669"/>
    <property type="project" value="InterPro"/>
</dbReference>
<evidence type="ECO:0000259" key="8">
    <source>
        <dbReference type="PROSITE" id="PS50928"/>
    </source>
</evidence>
<feature type="transmembrane region" description="Helical" evidence="7">
    <location>
        <begin position="235"/>
        <end position="261"/>
    </location>
</feature>
<keyword evidence="2 7" id="KW-0813">Transport</keyword>
<comment type="caution">
    <text evidence="9">The sequence shown here is derived from an EMBL/GenBank/DDBJ whole genome shotgun (WGS) entry which is preliminary data.</text>
</comment>
<feature type="transmembrane region" description="Helical" evidence="7">
    <location>
        <begin position="143"/>
        <end position="170"/>
    </location>
</feature>
<feature type="transmembrane region" description="Helical" evidence="7">
    <location>
        <begin position="110"/>
        <end position="131"/>
    </location>
</feature>